<dbReference type="InterPro" id="IPR001245">
    <property type="entry name" value="Ser-Thr/Tyr_kinase_cat_dom"/>
</dbReference>
<feature type="region of interest" description="Disordered" evidence="2">
    <location>
        <begin position="270"/>
        <end position="302"/>
    </location>
</feature>
<feature type="domain" description="Protein kinase" evidence="3">
    <location>
        <begin position="28"/>
        <end position="273"/>
    </location>
</feature>
<dbReference type="AlphaFoldDB" id="U9UTE4"/>
<dbReference type="InterPro" id="IPR017441">
    <property type="entry name" value="Protein_kinase_ATP_BS"/>
</dbReference>
<feature type="compositionally biased region" description="Basic and acidic residues" evidence="2">
    <location>
        <begin position="278"/>
        <end position="287"/>
    </location>
</feature>
<name>U9UTE4_RHIID</name>
<dbReference type="PROSITE" id="PS00107">
    <property type="entry name" value="PROTEIN_KINASE_ATP"/>
    <property type="match status" value="1"/>
</dbReference>
<gene>
    <name evidence="4" type="ORF">GLOINDRAFT_15197</name>
</gene>
<dbReference type="InterPro" id="IPR051681">
    <property type="entry name" value="Ser/Thr_Kinases-Pseudokinases"/>
</dbReference>
<feature type="binding site" evidence="1">
    <location>
        <position position="1123"/>
    </location>
    <ligand>
        <name>ATP</name>
        <dbReference type="ChEBI" id="CHEBI:30616"/>
    </ligand>
</feature>
<dbReference type="SUPFAM" id="SSF56112">
    <property type="entry name" value="Protein kinase-like (PK-like)"/>
    <property type="match status" value="2"/>
</dbReference>
<feature type="domain" description="Protein kinase" evidence="3">
    <location>
        <begin position="1094"/>
        <end position="1171"/>
    </location>
</feature>
<keyword evidence="1" id="KW-0547">Nucleotide-binding</keyword>
<evidence type="ECO:0000313" key="4">
    <source>
        <dbReference type="EMBL" id="ESA23674.1"/>
    </source>
</evidence>
<evidence type="ECO:0000259" key="3">
    <source>
        <dbReference type="PROSITE" id="PS50011"/>
    </source>
</evidence>
<evidence type="ECO:0000256" key="2">
    <source>
        <dbReference type="SAM" id="MobiDB-lite"/>
    </source>
</evidence>
<reference evidence="4" key="1">
    <citation type="submission" date="2013-07" db="EMBL/GenBank/DDBJ databases">
        <title>The genome of an arbuscular mycorrhizal fungus provides insights into the evolution of the oldest plant symbiosis.</title>
        <authorList>
            <consortium name="DOE Joint Genome Institute"/>
            <person name="Tisserant E."/>
            <person name="Malbreil M."/>
            <person name="Kuo A."/>
            <person name="Kohler A."/>
            <person name="Symeonidi A."/>
            <person name="Balestrini R."/>
            <person name="Charron P."/>
            <person name="Duensing N."/>
            <person name="Frei-dit-Frey N."/>
            <person name="Gianinazzi-Pearson V."/>
            <person name="Gilbert B."/>
            <person name="Handa Y."/>
            <person name="Hijri M."/>
            <person name="Kaul R."/>
            <person name="Kawaguchi M."/>
            <person name="Krajinski F."/>
            <person name="Lammers P."/>
            <person name="Lapierre D."/>
            <person name="Masclaux F.G."/>
            <person name="Murat C."/>
            <person name="Morin E."/>
            <person name="Ndikumana S."/>
            <person name="Pagni M."/>
            <person name="Petitpierre D."/>
            <person name="Requena N."/>
            <person name="Rosikiewicz P."/>
            <person name="Riley R."/>
            <person name="Saito K."/>
            <person name="San Clemente H."/>
            <person name="Shapiro H."/>
            <person name="van Tuinen D."/>
            <person name="Becard G."/>
            <person name="Bonfante P."/>
            <person name="Paszkowski U."/>
            <person name="Shachar-Hill Y."/>
            <person name="Young J.P."/>
            <person name="Sanders I.R."/>
            <person name="Henrissat B."/>
            <person name="Rensing S.A."/>
            <person name="Grigoriev I.V."/>
            <person name="Corradi N."/>
            <person name="Roux C."/>
            <person name="Martin F."/>
        </authorList>
    </citation>
    <scope>NUCLEOTIDE SEQUENCE</scope>
    <source>
        <strain evidence="4">DAOM 197198</strain>
    </source>
</reference>
<feature type="compositionally biased region" description="Low complexity" evidence="2">
    <location>
        <begin position="291"/>
        <end position="302"/>
    </location>
</feature>
<dbReference type="GO" id="GO:0004674">
    <property type="term" value="F:protein serine/threonine kinase activity"/>
    <property type="evidence" value="ECO:0007669"/>
    <property type="project" value="TreeGrafter"/>
</dbReference>
<sequence>MQDSNECIKRIEEAIDNEYFKHYEYKHFSNIQEIGSGSSGKMYRAEWKNFHSYLALKSFYRFDNVIFKLKRDIGSHDNIIQFYGITTKDQLKNYLLVMEYADGGSLREYLKQNFDNLTWDNKYNLAYQLACVVSCLHDEEIVHGDLHSLNILVHRNTIKLADFGLSKRIYETFDLALVPYVDPKKFGFKPYSLNKKSDIYSIGVLMWEISSGQPPFKGISPYSLIVRISDNLRETIFPDTPENYMKIYTECWDKEPENRPTINQVITRLKGELSQNDKSNEKSKEKSPLASESVNNSSSTTSEQISFKHQMIRHFNLNHGLFLNGYNIKPSRQAIYSEDGEVNISLYEGQPSVYTLINDHSSHTNLLAFPENNNIINYRKALRQSDICINFPIAEVTYKSDLSESFSKFMDNDERLHEMYGHLFPRKILVGGKLFIDNFKLIHIDLYKVHLTWAYNSAKYDKESQFNDSSTLSLDSFPNIRTSDDKQLNTPEDLRDWMNNLYQNNMVDIISYNDLIPISQLKVNTNTFQIVDERQPGIANFKKKLSLEDWVKDSVYVNLTRWVKDFRLLYGLVVSKHFELEISKKIPIKFIDIPRVSRVASSDKSYLTIIKPSTKLESFLVSNNIFSIKDLSSFPFIKRVVKPDDLNYGCCTHFLVKCEKYEIILTSIKPSERFERAIEKALKSMNPLMSLQSAFNEYGNLFPQKIILGKSLKVNLPISSNSCDKLELEPSIVESHLDKLDISYFLTQKGGVIEKNDLSNWVQEIENNLEVIEYDEITSLYEILEEEQKRKIDIVLNKKDNYKIIMSGITDLKDLNNNNTEHYKRINIQTSLEDENYEVFGSIISKNNSKLEEFLVDFNLYDFNGFTATIKTLRTPVINISECYILWMIIGNPSKLLVFSPLNREAEVVYIKKEMSIQPDKSYYQIEINDFPLSQGYTILINAYPINMKLAKWSKNHTSFQIIESTYNNSNFNNLKLSIIDESDNEEENTANVEINIHVYILFSDNTSLKINNEEEYHVGLVGYMLTEENFDYTNVKEIESTLLINEQVNNNNGATTMSNSKNINIEDNSNEWIDLIEEAINKNQLKYYEYKKFSNFQEIGTGNFGKVYRANWENSEKKFALKSFFILNNVIMKEIVRELKIQREIDFHDNIIRCHGITKFESVARKYNTK</sequence>
<accession>U9UTE4</accession>
<dbReference type="PROSITE" id="PS50011">
    <property type="entry name" value="PROTEIN_KINASE_DOM"/>
    <property type="match status" value="2"/>
</dbReference>
<dbReference type="PANTHER" id="PTHR44329">
    <property type="entry name" value="SERINE/THREONINE-PROTEIN KINASE TNNI3K-RELATED"/>
    <property type="match status" value="1"/>
</dbReference>
<dbReference type="Pfam" id="PF07714">
    <property type="entry name" value="PK_Tyr_Ser-Thr"/>
    <property type="match status" value="1"/>
</dbReference>
<dbReference type="EMBL" id="KI274575">
    <property type="protein sequence ID" value="ESA23674.1"/>
    <property type="molecule type" value="Genomic_DNA"/>
</dbReference>
<dbReference type="Gene3D" id="1.10.510.10">
    <property type="entry name" value="Transferase(Phosphotransferase) domain 1"/>
    <property type="match status" value="1"/>
</dbReference>
<dbReference type="HOGENOM" id="CLU_002764_0_0_1"/>
<evidence type="ECO:0000256" key="1">
    <source>
        <dbReference type="PROSITE-ProRule" id="PRU10141"/>
    </source>
</evidence>
<dbReference type="InterPro" id="IPR000719">
    <property type="entry name" value="Prot_kinase_dom"/>
</dbReference>
<organism evidence="4">
    <name type="scientific">Rhizophagus irregularis (strain DAOM 181602 / DAOM 197198 / MUCL 43194)</name>
    <name type="common">Arbuscular mycorrhizal fungus</name>
    <name type="synonym">Glomus intraradices</name>
    <dbReference type="NCBI Taxonomy" id="747089"/>
    <lineage>
        <taxon>Eukaryota</taxon>
        <taxon>Fungi</taxon>
        <taxon>Fungi incertae sedis</taxon>
        <taxon>Mucoromycota</taxon>
        <taxon>Glomeromycotina</taxon>
        <taxon>Glomeromycetes</taxon>
        <taxon>Glomerales</taxon>
        <taxon>Glomeraceae</taxon>
        <taxon>Rhizophagus</taxon>
    </lineage>
</organism>
<dbReference type="SMART" id="SM00220">
    <property type="entry name" value="S_TKc"/>
    <property type="match status" value="1"/>
</dbReference>
<dbReference type="InterPro" id="IPR011009">
    <property type="entry name" value="Kinase-like_dom_sf"/>
</dbReference>
<keyword evidence="1" id="KW-0067">ATP-binding</keyword>
<dbReference type="Pfam" id="PF00069">
    <property type="entry name" value="Pkinase"/>
    <property type="match status" value="1"/>
</dbReference>
<protein>
    <recommendedName>
        <fullName evidence="3">Protein kinase domain-containing protein</fullName>
    </recommendedName>
</protein>
<dbReference type="Gene3D" id="3.30.200.20">
    <property type="entry name" value="Phosphorylase Kinase, domain 1"/>
    <property type="match status" value="2"/>
</dbReference>
<proteinExistence type="predicted"/>
<dbReference type="PRINTS" id="PR00109">
    <property type="entry name" value="TYRKINASE"/>
</dbReference>
<dbReference type="eggNOG" id="KOG0192">
    <property type="taxonomic scope" value="Eukaryota"/>
</dbReference>
<dbReference type="GO" id="GO:0005524">
    <property type="term" value="F:ATP binding"/>
    <property type="evidence" value="ECO:0007669"/>
    <property type="project" value="UniProtKB-UniRule"/>
</dbReference>
<dbReference type="VEuPathDB" id="FungiDB:RhiirFUN_021728"/>